<proteinExistence type="predicted"/>
<dbReference type="Pfam" id="PF00498">
    <property type="entry name" value="FHA"/>
    <property type="match status" value="1"/>
</dbReference>
<dbReference type="CDD" id="cd00060">
    <property type="entry name" value="FHA"/>
    <property type="match status" value="1"/>
</dbReference>
<organism evidence="4 5">
    <name type="scientific">Tilletia indica</name>
    <dbReference type="NCBI Taxonomy" id="43049"/>
    <lineage>
        <taxon>Eukaryota</taxon>
        <taxon>Fungi</taxon>
        <taxon>Dikarya</taxon>
        <taxon>Basidiomycota</taxon>
        <taxon>Ustilaginomycotina</taxon>
        <taxon>Exobasidiomycetes</taxon>
        <taxon>Tilletiales</taxon>
        <taxon>Tilletiaceae</taxon>
        <taxon>Tilletia</taxon>
    </lineage>
</organism>
<keyword evidence="5" id="KW-1185">Reference proteome</keyword>
<evidence type="ECO:0000313" key="4">
    <source>
        <dbReference type="EMBL" id="KAE8237816.1"/>
    </source>
</evidence>
<protein>
    <recommendedName>
        <fullName evidence="3">FHA domain-containing protein</fullName>
    </recommendedName>
</protein>
<dbReference type="InterPro" id="IPR000253">
    <property type="entry name" value="FHA_dom"/>
</dbReference>
<evidence type="ECO:0000256" key="1">
    <source>
        <dbReference type="SAM" id="Coils"/>
    </source>
</evidence>
<feature type="region of interest" description="Disordered" evidence="2">
    <location>
        <begin position="397"/>
        <end position="418"/>
    </location>
</feature>
<dbReference type="Gene3D" id="2.60.200.20">
    <property type="match status" value="1"/>
</dbReference>
<feature type="compositionally biased region" description="Low complexity" evidence="2">
    <location>
        <begin position="227"/>
        <end position="263"/>
    </location>
</feature>
<feature type="compositionally biased region" description="Low complexity" evidence="2">
    <location>
        <begin position="403"/>
        <end position="417"/>
    </location>
</feature>
<dbReference type="AlphaFoldDB" id="A0A177T2Q3"/>
<accession>A0A177T2Q3</accession>
<dbReference type="Proteomes" id="UP000077521">
    <property type="component" value="Unassembled WGS sequence"/>
</dbReference>
<evidence type="ECO:0000259" key="3">
    <source>
        <dbReference type="Pfam" id="PF00498"/>
    </source>
</evidence>
<gene>
    <name evidence="4" type="ORF">A4X13_0g8629</name>
</gene>
<feature type="coiled-coil region" evidence="1">
    <location>
        <begin position="162"/>
        <end position="189"/>
    </location>
</feature>
<reference evidence="4" key="2">
    <citation type="journal article" date="2019" name="IMA Fungus">
        <title>Genome sequencing and comparison of five Tilletia species to identify candidate genes for the detection of regulated species infecting wheat.</title>
        <authorList>
            <person name="Nguyen H.D.T."/>
            <person name="Sultana T."/>
            <person name="Kesanakurti P."/>
            <person name="Hambleton S."/>
        </authorList>
    </citation>
    <scope>NUCLEOTIDE SEQUENCE</scope>
    <source>
        <strain evidence="4">DAOMC 236416</strain>
    </source>
</reference>
<name>A0A177T2Q3_9BASI</name>
<comment type="caution">
    <text evidence="4">The sequence shown here is derived from an EMBL/GenBank/DDBJ whole genome shotgun (WGS) entry which is preliminary data.</text>
</comment>
<evidence type="ECO:0000313" key="5">
    <source>
        <dbReference type="Proteomes" id="UP000077521"/>
    </source>
</evidence>
<reference evidence="4" key="1">
    <citation type="submission" date="2016-04" db="EMBL/GenBank/DDBJ databases">
        <authorList>
            <person name="Nguyen H.D."/>
            <person name="Samba Siva P."/>
            <person name="Cullis J."/>
            <person name="Levesque C.A."/>
            <person name="Hambleton S."/>
        </authorList>
    </citation>
    <scope>NUCLEOTIDE SEQUENCE</scope>
    <source>
        <strain evidence="4">DAOMC 236416</strain>
    </source>
</reference>
<dbReference type="InterPro" id="IPR008984">
    <property type="entry name" value="SMAD_FHA_dom_sf"/>
</dbReference>
<dbReference type="SUPFAM" id="SSF49879">
    <property type="entry name" value="SMAD/FHA domain"/>
    <property type="match status" value="1"/>
</dbReference>
<dbReference type="EMBL" id="LWDF02001625">
    <property type="protein sequence ID" value="KAE8237816.1"/>
    <property type="molecule type" value="Genomic_DNA"/>
</dbReference>
<sequence>MPSPSVVRVLTLRPISFPSQQQSVAFCRSDTFTLLFGGTHRSDRYGALACPVRSADFHFDDQFICPDHATIAVSSGQALIHQHRKEDPIRVNERMLADDQQAQLRDGDLIELGHLDEYDGDFRRNSAFQVFLTDPSAMVQHNRQALPAVALLPLAPNLLATLAFEAESVKQLRSDLQHMQQQLQDALDVNKRHICSPTQPPRPYDALLADLRAQSTALEDAPWSCRPLASSAPTSPSSSPSSSPLRDCKSISSSSDGSASLADSSGVVSASATESLSASGASSSSTSPSTSVLTPVLCLESHVVPTTPAAPSSSITPSSTSVLTSVLPPIPPAISREPSSSSPLALGRLSHDAPDVAAAVPATSTFRPGGVDAHRTRHDSLNSPALTTSAYARMRTVDRDSCSRSPTTSTPYRSLPSQLPSSYAATVSSMDVALTRVGAGWIQARREVIRLPDHPAPSSPPPLLRIAYTMRCPIRLAVSAYPPRRPSISLCRT</sequence>
<feature type="domain" description="FHA" evidence="3">
    <location>
        <begin position="54"/>
        <end position="113"/>
    </location>
</feature>
<evidence type="ECO:0000256" key="2">
    <source>
        <dbReference type="SAM" id="MobiDB-lite"/>
    </source>
</evidence>
<keyword evidence="1" id="KW-0175">Coiled coil</keyword>
<feature type="region of interest" description="Disordered" evidence="2">
    <location>
        <begin position="225"/>
        <end position="263"/>
    </location>
</feature>